<feature type="region of interest" description="Disordered" evidence="6">
    <location>
        <begin position="1"/>
        <end position="21"/>
    </location>
</feature>
<dbReference type="Proteomes" id="UP000219482">
    <property type="component" value="Unassembled WGS sequence"/>
</dbReference>
<evidence type="ECO:0000256" key="4">
    <source>
        <dbReference type="ARBA" id="ARBA00022989"/>
    </source>
</evidence>
<keyword evidence="4 7" id="KW-1133">Transmembrane helix</keyword>
<gene>
    <name evidence="8" type="ORF">SAMN06272739_2973</name>
</gene>
<evidence type="ECO:0000256" key="5">
    <source>
        <dbReference type="ARBA" id="ARBA00023136"/>
    </source>
</evidence>
<dbReference type="GO" id="GO:0005886">
    <property type="term" value="C:plasma membrane"/>
    <property type="evidence" value="ECO:0007669"/>
    <property type="project" value="UniProtKB-SubCell"/>
</dbReference>
<feature type="transmembrane region" description="Helical" evidence="7">
    <location>
        <begin position="107"/>
        <end position="128"/>
    </location>
</feature>
<comment type="subcellular location">
    <subcellularLocation>
        <location evidence="1">Cell membrane</location>
        <topology evidence="1">Multi-pass membrane protein</topology>
    </subcellularLocation>
</comment>
<name>A0A286H070_9ACTN</name>
<evidence type="ECO:0000256" key="7">
    <source>
        <dbReference type="SAM" id="Phobius"/>
    </source>
</evidence>
<proteinExistence type="predicted"/>
<protein>
    <recommendedName>
        <fullName evidence="10">Phosphate-starvation-inducible E</fullName>
    </recommendedName>
</protein>
<evidence type="ECO:0000256" key="6">
    <source>
        <dbReference type="SAM" id="MobiDB-lite"/>
    </source>
</evidence>
<evidence type="ECO:0000256" key="3">
    <source>
        <dbReference type="ARBA" id="ARBA00022692"/>
    </source>
</evidence>
<sequence length="179" mass="19496">MITRMATKQRSDDPEDDVRPPGFSRVGTRVLEVAENLIYGGIAVFLVGSAFVLLAVAAKTSWGLVSDFSQKPLLEVLDILLLVFIVVELLFAVRTTVEKRELVAEPFLLVGIIASIKEIVVLSVEAASALGKGAEFDDRIVEIGLLGVLVVLLGVTSFLLRRKEREPDEGDATPHRADR</sequence>
<dbReference type="Pfam" id="PF06146">
    <property type="entry name" value="PsiE"/>
    <property type="match status" value="1"/>
</dbReference>
<keyword evidence="3 7" id="KW-0812">Transmembrane</keyword>
<feature type="transmembrane region" description="Helical" evidence="7">
    <location>
        <begin position="140"/>
        <end position="160"/>
    </location>
</feature>
<dbReference type="AlphaFoldDB" id="A0A286H070"/>
<evidence type="ECO:0000256" key="1">
    <source>
        <dbReference type="ARBA" id="ARBA00004651"/>
    </source>
</evidence>
<dbReference type="EMBL" id="OCNK01000003">
    <property type="protein sequence ID" value="SOE01112.1"/>
    <property type="molecule type" value="Genomic_DNA"/>
</dbReference>
<keyword evidence="2" id="KW-1003">Cell membrane</keyword>
<evidence type="ECO:0000313" key="9">
    <source>
        <dbReference type="Proteomes" id="UP000219482"/>
    </source>
</evidence>
<organism evidence="8 9">
    <name type="scientific">Blastococcus haudaquaticus</name>
    <dbReference type="NCBI Taxonomy" id="1938745"/>
    <lineage>
        <taxon>Bacteria</taxon>
        <taxon>Bacillati</taxon>
        <taxon>Actinomycetota</taxon>
        <taxon>Actinomycetes</taxon>
        <taxon>Geodermatophilales</taxon>
        <taxon>Geodermatophilaceae</taxon>
        <taxon>Blastococcus</taxon>
    </lineage>
</organism>
<feature type="transmembrane region" description="Helical" evidence="7">
    <location>
        <begin position="76"/>
        <end position="95"/>
    </location>
</feature>
<dbReference type="InterPro" id="IPR020948">
    <property type="entry name" value="P_starv_induced_PsiE-like"/>
</dbReference>
<accession>A0A286H070</accession>
<feature type="transmembrane region" description="Helical" evidence="7">
    <location>
        <begin position="37"/>
        <end position="56"/>
    </location>
</feature>
<reference evidence="9" key="1">
    <citation type="submission" date="2017-09" db="EMBL/GenBank/DDBJ databases">
        <authorList>
            <person name="Varghese N."/>
            <person name="Submissions S."/>
        </authorList>
    </citation>
    <scope>NUCLEOTIDE SEQUENCE [LARGE SCALE GENOMIC DNA]</scope>
    <source>
        <strain evidence="9">DSM 44270</strain>
    </source>
</reference>
<keyword evidence="9" id="KW-1185">Reference proteome</keyword>
<evidence type="ECO:0000256" key="2">
    <source>
        <dbReference type="ARBA" id="ARBA00022475"/>
    </source>
</evidence>
<evidence type="ECO:0008006" key="10">
    <source>
        <dbReference type="Google" id="ProtNLM"/>
    </source>
</evidence>
<keyword evidence="5 7" id="KW-0472">Membrane</keyword>
<evidence type="ECO:0000313" key="8">
    <source>
        <dbReference type="EMBL" id="SOE01112.1"/>
    </source>
</evidence>